<proteinExistence type="predicted"/>
<dbReference type="AlphaFoldDB" id="A0A0E9U7I9"/>
<dbReference type="EMBL" id="GBXM01046718">
    <property type="protein sequence ID" value="JAH61859.1"/>
    <property type="molecule type" value="Transcribed_RNA"/>
</dbReference>
<organism evidence="1">
    <name type="scientific">Anguilla anguilla</name>
    <name type="common">European freshwater eel</name>
    <name type="synonym">Muraena anguilla</name>
    <dbReference type="NCBI Taxonomy" id="7936"/>
    <lineage>
        <taxon>Eukaryota</taxon>
        <taxon>Metazoa</taxon>
        <taxon>Chordata</taxon>
        <taxon>Craniata</taxon>
        <taxon>Vertebrata</taxon>
        <taxon>Euteleostomi</taxon>
        <taxon>Actinopterygii</taxon>
        <taxon>Neopterygii</taxon>
        <taxon>Teleostei</taxon>
        <taxon>Anguilliformes</taxon>
        <taxon>Anguillidae</taxon>
        <taxon>Anguilla</taxon>
    </lineage>
</organism>
<reference evidence="1" key="1">
    <citation type="submission" date="2014-11" db="EMBL/GenBank/DDBJ databases">
        <authorList>
            <person name="Amaro Gonzalez C."/>
        </authorList>
    </citation>
    <scope>NUCLEOTIDE SEQUENCE</scope>
</reference>
<protein>
    <submittedName>
        <fullName evidence="1">Uncharacterized protein</fullName>
    </submittedName>
</protein>
<name>A0A0E9U7I9_ANGAN</name>
<sequence>MCDKNKKIGTIEIFIKGLHISKWWLRITPRLSSLDISLQGKPWGI</sequence>
<reference evidence="1" key="2">
    <citation type="journal article" date="2015" name="Fish Shellfish Immunol.">
        <title>Early steps in the European eel (Anguilla anguilla)-Vibrio vulnificus interaction in the gills: Role of the RtxA13 toxin.</title>
        <authorList>
            <person name="Callol A."/>
            <person name="Pajuelo D."/>
            <person name="Ebbesson L."/>
            <person name="Teles M."/>
            <person name="MacKenzie S."/>
            <person name="Amaro C."/>
        </authorList>
    </citation>
    <scope>NUCLEOTIDE SEQUENCE</scope>
</reference>
<accession>A0A0E9U7I9</accession>
<evidence type="ECO:0000313" key="1">
    <source>
        <dbReference type="EMBL" id="JAH61859.1"/>
    </source>
</evidence>